<dbReference type="Proteomes" id="UP001044222">
    <property type="component" value="Unassembled WGS sequence"/>
</dbReference>
<evidence type="ECO:0000256" key="1">
    <source>
        <dbReference type="SAM" id="MobiDB-lite"/>
    </source>
</evidence>
<dbReference type="EMBL" id="JAFIRN010000002">
    <property type="protein sequence ID" value="KAG5853913.1"/>
    <property type="molecule type" value="Genomic_DNA"/>
</dbReference>
<sequence>MEALAPPRDPPNSSRGQPAPSRARPPSLDRKDLVMTSLEWKVLAQTSLWSALGRLLVTWSSATWPNMALCKSHPYPSLSTLPLPASCSVAYSSE</sequence>
<name>A0A9D3MW03_ANGAN</name>
<gene>
    <name evidence="2" type="ORF">ANANG_G00031890</name>
</gene>
<accession>A0A9D3MW03</accession>
<comment type="caution">
    <text evidence="2">The sequence shown here is derived from an EMBL/GenBank/DDBJ whole genome shotgun (WGS) entry which is preliminary data.</text>
</comment>
<proteinExistence type="predicted"/>
<keyword evidence="3" id="KW-1185">Reference proteome</keyword>
<organism evidence="2 3">
    <name type="scientific">Anguilla anguilla</name>
    <name type="common">European freshwater eel</name>
    <name type="synonym">Muraena anguilla</name>
    <dbReference type="NCBI Taxonomy" id="7936"/>
    <lineage>
        <taxon>Eukaryota</taxon>
        <taxon>Metazoa</taxon>
        <taxon>Chordata</taxon>
        <taxon>Craniata</taxon>
        <taxon>Vertebrata</taxon>
        <taxon>Euteleostomi</taxon>
        <taxon>Actinopterygii</taxon>
        <taxon>Neopterygii</taxon>
        <taxon>Teleostei</taxon>
        <taxon>Anguilliformes</taxon>
        <taxon>Anguillidae</taxon>
        <taxon>Anguilla</taxon>
    </lineage>
</organism>
<evidence type="ECO:0000313" key="2">
    <source>
        <dbReference type="EMBL" id="KAG5853913.1"/>
    </source>
</evidence>
<evidence type="ECO:0000313" key="3">
    <source>
        <dbReference type="Proteomes" id="UP001044222"/>
    </source>
</evidence>
<feature type="region of interest" description="Disordered" evidence="1">
    <location>
        <begin position="1"/>
        <end position="30"/>
    </location>
</feature>
<protein>
    <submittedName>
        <fullName evidence="2">Uncharacterized protein</fullName>
    </submittedName>
</protein>
<reference evidence="2" key="1">
    <citation type="submission" date="2021-01" db="EMBL/GenBank/DDBJ databases">
        <title>A chromosome-scale assembly of European eel, Anguilla anguilla.</title>
        <authorList>
            <person name="Henkel C."/>
            <person name="Jong-Raadsen S.A."/>
            <person name="Dufour S."/>
            <person name="Weltzien F.-A."/>
            <person name="Palstra A.P."/>
            <person name="Pelster B."/>
            <person name="Spaink H.P."/>
            <person name="Van Den Thillart G.E."/>
            <person name="Jansen H."/>
            <person name="Zahm M."/>
            <person name="Klopp C."/>
            <person name="Cedric C."/>
            <person name="Louis A."/>
            <person name="Berthelot C."/>
            <person name="Parey E."/>
            <person name="Roest Crollius H."/>
            <person name="Montfort J."/>
            <person name="Robinson-Rechavi M."/>
            <person name="Bucao C."/>
            <person name="Bouchez O."/>
            <person name="Gislard M."/>
            <person name="Lluch J."/>
            <person name="Milhes M."/>
            <person name="Lampietro C."/>
            <person name="Lopez Roques C."/>
            <person name="Donnadieu C."/>
            <person name="Braasch I."/>
            <person name="Desvignes T."/>
            <person name="Postlethwait J."/>
            <person name="Bobe J."/>
            <person name="Guiguen Y."/>
            <person name="Dirks R."/>
        </authorList>
    </citation>
    <scope>NUCLEOTIDE SEQUENCE</scope>
    <source>
        <strain evidence="2">Tag_6206</strain>
        <tissue evidence="2">Liver</tissue>
    </source>
</reference>
<dbReference type="AlphaFoldDB" id="A0A9D3MW03"/>